<dbReference type="AlphaFoldDB" id="A0A7K4K0U6"/>
<feature type="coiled-coil region" evidence="2">
    <location>
        <begin position="169"/>
        <end position="220"/>
    </location>
</feature>
<dbReference type="PIRSF" id="PIRSF037469">
    <property type="entry name" value="Clathrin_H-chain-rel"/>
    <property type="match status" value="1"/>
</dbReference>
<dbReference type="PANTHER" id="PTHR10292:SF11">
    <property type="entry name" value="CLATHRIN HEAVY CHAIN LINKER DOMAIN-CONTAINING PROTEIN 1"/>
    <property type="match status" value="1"/>
</dbReference>
<organism evidence="4 5">
    <name type="scientific">Crypturellus soui</name>
    <dbReference type="NCBI Taxonomy" id="458187"/>
    <lineage>
        <taxon>Eukaryota</taxon>
        <taxon>Metazoa</taxon>
        <taxon>Chordata</taxon>
        <taxon>Craniata</taxon>
        <taxon>Vertebrata</taxon>
        <taxon>Euteleostomi</taxon>
        <taxon>Archelosauria</taxon>
        <taxon>Archosauria</taxon>
        <taxon>Dinosauria</taxon>
        <taxon>Saurischia</taxon>
        <taxon>Theropoda</taxon>
        <taxon>Coelurosauria</taxon>
        <taxon>Aves</taxon>
        <taxon>Palaeognathae</taxon>
        <taxon>Tinamiformes</taxon>
        <taxon>Tinamidae</taxon>
        <taxon>Crypturellus</taxon>
    </lineage>
</organism>
<dbReference type="InterPro" id="IPR032755">
    <property type="entry name" value="TSNAXIP1_N"/>
</dbReference>
<evidence type="ECO:0000313" key="4">
    <source>
        <dbReference type="EMBL" id="NWI09940.1"/>
    </source>
</evidence>
<dbReference type="InterPro" id="IPR012331">
    <property type="entry name" value="Clathrin_H-chain_linker"/>
</dbReference>
<dbReference type="Gene3D" id="1.25.40.30">
    <property type="match status" value="1"/>
</dbReference>
<dbReference type="InterPro" id="IPR017212">
    <property type="entry name" value="CLHC1"/>
</dbReference>
<feature type="non-terminal residue" evidence="4">
    <location>
        <position position="579"/>
    </location>
</feature>
<dbReference type="Proteomes" id="UP000545332">
    <property type="component" value="Unassembled WGS sequence"/>
</dbReference>
<evidence type="ECO:0000313" key="5">
    <source>
        <dbReference type="Proteomes" id="UP000545332"/>
    </source>
</evidence>
<gene>
    <name evidence="4" type="primary">Clhc1</name>
    <name evidence="4" type="ORF">CRYSOU_R14695</name>
</gene>
<evidence type="ECO:0000256" key="1">
    <source>
        <dbReference type="ARBA" id="ARBA00023054"/>
    </source>
</evidence>
<feature type="domain" description="Translin-associated factor X-interacting protein 1 N-terminal" evidence="3">
    <location>
        <begin position="24"/>
        <end position="136"/>
    </location>
</feature>
<keyword evidence="1 2" id="KW-0175">Coiled coil</keyword>
<evidence type="ECO:0000256" key="2">
    <source>
        <dbReference type="SAM" id="Coils"/>
    </source>
</evidence>
<protein>
    <submittedName>
        <fullName evidence="4">CLHC1 protein</fullName>
    </submittedName>
</protein>
<comment type="caution">
    <text evidence="4">The sequence shown here is derived from an EMBL/GenBank/DDBJ whole genome shotgun (WGS) entry which is preliminary data.</text>
</comment>
<dbReference type="PANTHER" id="PTHR10292">
    <property type="entry name" value="CLATHRIN HEAVY CHAIN RELATED"/>
    <property type="match status" value="1"/>
</dbReference>
<dbReference type="EMBL" id="VWPX01003328">
    <property type="protein sequence ID" value="NWI09940.1"/>
    <property type="molecule type" value="Genomic_DNA"/>
</dbReference>
<accession>A0A7K4K0U6</accession>
<feature type="non-terminal residue" evidence="4">
    <location>
        <position position="1"/>
    </location>
</feature>
<reference evidence="4 5" key="1">
    <citation type="submission" date="2019-09" db="EMBL/GenBank/DDBJ databases">
        <title>Bird 10,000 Genomes (B10K) Project - Family phase.</title>
        <authorList>
            <person name="Zhang G."/>
        </authorList>
    </citation>
    <scope>NUCLEOTIDE SEQUENCE [LARGE SCALE GENOMIC DNA]</scope>
    <source>
        <strain evidence="4">B10K-MSB-42743</strain>
        <tissue evidence="4">Heart</tissue>
    </source>
</reference>
<sequence length="579" mass="66414">AAERCSVLPPIIFEKDKRFLESVQRYISTEMEKVGCTEQGLPEERYIIYRNAFDKIIEYVTAYKSILISIKQEYEAFIATVKKGQKSAFFLHGRLKVLASEPTTLLYYRKRARELEDKINAIEKSSAKIENLILKMKSIKKVPPKDTQEKTMNSSKPIPGLSLEESLNLDSLSKYLAQLDKRVLELKKEREIKYVPWKNKIELEQELLQLVTLRDTAEAKREKLKLRYKCFSASFQGTPGFSAFYDPFYRLILGVKSKKCRKSGHWVTQAILTDEGDRVMTFNGCYHCYLCLLFSELLPSAEYDSKAVSATKSSRGILLNEETLKKLESVGCLQERNNLLMKYFETIINSRTAVGLPQISTMTLDAVKYALAEKQLNIVTHWVTQQRLMFSEALGDVLYDHGEVDPSNLSKCLALAQIVYDQSGVHRKVALCLYKQGQVYTAVDYIRQLEHFSLDDYLFLLENCTATELAYHLGEEWFRNPPLSSLGSTMLALLSTDHRNHGFQLLEEMSKKNTLEQTILNDTVCTVEGWKKIADSCAENKHEELFQQIISIITSQDGVFESSALQDEKDAVLMEHVFW</sequence>
<dbReference type="InterPro" id="IPR016024">
    <property type="entry name" value="ARM-type_fold"/>
</dbReference>
<dbReference type="SUPFAM" id="SSF48371">
    <property type="entry name" value="ARM repeat"/>
    <property type="match status" value="1"/>
</dbReference>
<keyword evidence="5" id="KW-1185">Reference proteome</keyword>
<evidence type="ECO:0000259" key="3">
    <source>
        <dbReference type="Pfam" id="PF15739"/>
    </source>
</evidence>
<dbReference type="Pfam" id="PF15739">
    <property type="entry name" value="TSNAXIP1_N"/>
    <property type="match status" value="1"/>
</dbReference>
<feature type="coiled-coil region" evidence="2">
    <location>
        <begin position="105"/>
        <end position="135"/>
    </location>
</feature>
<dbReference type="OrthoDB" id="2113814at2759"/>
<name>A0A7K4K0U6_9AVES</name>
<proteinExistence type="predicted"/>